<evidence type="ECO:0000313" key="2">
    <source>
        <dbReference type="Proteomes" id="UP000835052"/>
    </source>
</evidence>
<proteinExistence type="predicted"/>
<gene>
    <name evidence="1" type="ORF">CAUJ_LOCUS6606</name>
</gene>
<protein>
    <submittedName>
        <fullName evidence="1">Uncharacterized protein</fullName>
    </submittedName>
</protein>
<organism evidence="1 2">
    <name type="scientific">Caenorhabditis auriculariae</name>
    <dbReference type="NCBI Taxonomy" id="2777116"/>
    <lineage>
        <taxon>Eukaryota</taxon>
        <taxon>Metazoa</taxon>
        <taxon>Ecdysozoa</taxon>
        <taxon>Nematoda</taxon>
        <taxon>Chromadorea</taxon>
        <taxon>Rhabditida</taxon>
        <taxon>Rhabditina</taxon>
        <taxon>Rhabditomorpha</taxon>
        <taxon>Rhabditoidea</taxon>
        <taxon>Rhabditidae</taxon>
        <taxon>Peloderinae</taxon>
        <taxon>Caenorhabditis</taxon>
    </lineage>
</organism>
<evidence type="ECO:0000313" key="1">
    <source>
        <dbReference type="EMBL" id="CAD6190687.1"/>
    </source>
</evidence>
<reference evidence="1" key="1">
    <citation type="submission" date="2020-10" db="EMBL/GenBank/DDBJ databases">
        <authorList>
            <person name="Kikuchi T."/>
        </authorList>
    </citation>
    <scope>NUCLEOTIDE SEQUENCE</scope>
    <source>
        <strain evidence="1">NKZ352</strain>
    </source>
</reference>
<comment type="caution">
    <text evidence="1">The sequence shown here is derived from an EMBL/GenBank/DDBJ whole genome shotgun (WGS) entry which is preliminary data.</text>
</comment>
<dbReference type="Proteomes" id="UP000835052">
    <property type="component" value="Unassembled WGS sequence"/>
</dbReference>
<sequence length="95" mass="10272">MICVASAGRPIVPPNVRNQSSRVGVVLGKSITDASSALLYPDVAGDDFSSSPSPPRTRLFFSLYFYEPLVYSCVSFRVRCVGLCAGLFTAFPLDF</sequence>
<name>A0A8S1H5L2_9PELO</name>
<dbReference type="AlphaFoldDB" id="A0A8S1H5L2"/>
<dbReference type="EMBL" id="CAJGYM010000017">
    <property type="protein sequence ID" value="CAD6190687.1"/>
    <property type="molecule type" value="Genomic_DNA"/>
</dbReference>
<accession>A0A8S1H5L2</accession>
<keyword evidence="2" id="KW-1185">Reference proteome</keyword>